<evidence type="ECO:0000256" key="4">
    <source>
        <dbReference type="ARBA" id="ARBA00022729"/>
    </source>
</evidence>
<keyword evidence="4 6" id="KW-0732">Signal</keyword>
<gene>
    <name evidence="7" type="ORF">PVAP13_4NG075357</name>
</gene>
<feature type="signal peptide" evidence="6">
    <location>
        <begin position="1"/>
        <end position="35"/>
    </location>
</feature>
<dbReference type="Proteomes" id="UP000823388">
    <property type="component" value="Chromosome 4N"/>
</dbReference>
<evidence type="ECO:0000256" key="5">
    <source>
        <dbReference type="ARBA" id="ARBA00023591"/>
    </source>
</evidence>
<dbReference type="GO" id="GO:0048046">
    <property type="term" value="C:apoplast"/>
    <property type="evidence" value="ECO:0007669"/>
    <property type="project" value="UniProtKB-SubCell"/>
</dbReference>
<keyword evidence="3" id="KW-0964">Secreted</keyword>
<reference evidence="7" key="1">
    <citation type="submission" date="2020-05" db="EMBL/GenBank/DDBJ databases">
        <title>WGS assembly of Panicum virgatum.</title>
        <authorList>
            <person name="Lovell J.T."/>
            <person name="Jenkins J."/>
            <person name="Shu S."/>
            <person name="Juenger T.E."/>
            <person name="Schmutz J."/>
        </authorList>
    </citation>
    <scope>NUCLEOTIDE SEQUENCE</scope>
    <source>
        <strain evidence="7">AP13</strain>
    </source>
</reference>
<dbReference type="PANTHER" id="PTHR31279:SF19">
    <property type="entry name" value="OS06G0219900 PROTEIN"/>
    <property type="match status" value="1"/>
</dbReference>
<keyword evidence="8" id="KW-1185">Reference proteome</keyword>
<comment type="caution">
    <text evidence="7">The sequence shown here is derived from an EMBL/GenBank/DDBJ whole genome shotgun (WGS) entry which is preliminary data.</text>
</comment>
<dbReference type="InterPro" id="IPR006766">
    <property type="entry name" value="EXORDIUM-like"/>
</dbReference>
<dbReference type="PANTHER" id="PTHR31279">
    <property type="entry name" value="PROTEIN EXORDIUM-LIKE 5"/>
    <property type="match status" value="1"/>
</dbReference>
<comment type="similarity">
    <text evidence="5">Belongs to the EXORDIUM family.</text>
</comment>
<protein>
    <recommendedName>
        <fullName evidence="9">Protein EXORDIUM-like 2</fullName>
    </recommendedName>
</protein>
<evidence type="ECO:0000313" key="8">
    <source>
        <dbReference type="Proteomes" id="UP000823388"/>
    </source>
</evidence>
<evidence type="ECO:0000313" key="7">
    <source>
        <dbReference type="EMBL" id="KAG2605452.1"/>
    </source>
</evidence>
<evidence type="ECO:0000256" key="2">
    <source>
        <dbReference type="ARBA" id="ARBA00022523"/>
    </source>
</evidence>
<accession>A0A8T0T144</accession>
<sequence>MVGGRKKPAFPPLLTRFVLAVVVVVLSAAPPRCEAFNPRMLFLVKPDPVVLRDHGGALLTGNLTVNLLFYGRFTPAQRATVADFVRSLSAAAAPPSVPSWWRTTSLYRGGGARVALGRQILDERMSLGRGPLSPGNVETLARAAGHHRGAITAVLTAADVAVAPFCVSRCGTYLWAGNPARQCPGQCAWPFHQPLHGPQAPLLVPPNGDVGADGTVISLAALLAGTVTNPYGDGYYQGDAGAGLEAATACAGIFGSGAYPGYPGKLLTDPATGASYNAVGLGGRKYLLPALWDPTTSQCKTLV</sequence>
<evidence type="ECO:0000256" key="1">
    <source>
        <dbReference type="ARBA" id="ARBA00004271"/>
    </source>
</evidence>
<name>A0A8T0T144_PANVG</name>
<dbReference type="Pfam" id="PF04674">
    <property type="entry name" value="Phi_1"/>
    <property type="match status" value="1"/>
</dbReference>
<evidence type="ECO:0008006" key="9">
    <source>
        <dbReference type="Google" id="ProtNLM"/>
    </source>
</evidence>
<organism evidence="7 8">
    <name type="scientific">Panicum virgatum</name>
    <name type="common">Blackwell switchgrass</name>
    <dbReference type="NCBI Taxonomy" id="38727"/>
    <lineage>
        <taxon>Eukaryota</taxon>
        <taxon>Viridiplantae</taxon>
        <taxon>Streptophyta</taxon>
        <taxon>Embryophyta</taxon>
        <taxon>Tracheophyta</taxon>
        <taxon>Spermatophyta</taxon>
        <taxon>Magnoliopsida</taxon>
        <taxon>Liliopsida</taxon>
        <taxon>Poales</taxon>
        <taxon>Poaceae</taxon>
        <taxon>PACMAD clade</taxon>
        <taxon>Panicoideae</taxon>
        <taxon>Panicodae</taxon>
        <taxon>Paniceae</taxon>
        <taxon>Panicinae</taxon>
        <taxon>Panicum</taxon>
        <taxon>Panicum sect. Hiantes</taxon>
    </lineage>
</organism>
<feature type="chain" id="PRO_5035898668" description="Protein EXORDIUM-like 2" evidence="6">
    <location>
        <begin position="36"/>
        <end position="303"/>
    </location>
</feature>
<evidence type="ECO:0000256" key="3">
    <source>
        <dbReference type="ARBA" id="ARBA00022525"/>
    </source>
</evidence>
<dbReference type="AlphaFoldDB" id="A0A8T0T144"/>
<proteinExistence type="inferred from homology"/>
<evidence type="ECO:0000256" key="6">
    <source>
        <dbReference type="SAM" id="SignalP"/>
    </source>
</evidence>
<comment type="subcellular location">
    <subcellularLocation>
        <location evidence="1">Secreted</location>
        <location evidence="1">Extracellular space</location>
        <location evidence="1">Apoplast</location>
    </subcellularLocation>
</comment>
<keyword evidence="2" id="KW-0052">Apoplast</keyword>
<dbReference type="EMBL" id="CM029044">
    <property type="protein sequence ID" value="KAG2605452.1"/>
    <property type="molecule type" value="Genomic_DNA"/>
</dbReference>